<dbReference type="STRING" id="225164.V3ZXU5"/>
<dbReference type="InterPro" id="IPR036388">
    <property type="entry name" value="WH-like_DNA-bd_sf"/>
</dbReference>
<feature type="compositionally biased region" description="Basic and acidic residues" evidence="1">
    <location>
        <begin position="627"/>
        <end position="638"/>
    </location>
</feature>
<feature type="region of interest" description="Disordered" evidence="1">
    <location>
        <begin position="227"/>
        <end position="310"/>
    </location>
</feature>
<dbReference type="Pfam" id="PF00538">
    <property type="entry name" value="Linker_histone"/>
    <property type="match status" value="1"/>
</dbReference>
<dbReference type="OrthoDB" id="7684689at2759"/>
<dbReference type="AlphaFoldDB" id="V3ZXU5"/>
<dbReference type="PROSITE" id="PS51504">
    <property type="entry name" value="H15"/>
    <property type="match status" value="1"/>
</dbReference>
<feature type="compositionally biased region" description="Basic and acidic residues" evidence="1">
    <location>
        <begin position="271"/>
        <end position="286"/>
    </location>
</feature>
<feature type="compositionally biased region" description="Acidic residues" evidence="1">
    <location>
        <begin position="551"/>
        <end position="564"/>
    </location>
</feature>
<feature type="domain" description="H15" evidence="2">
    <location>
        <begin position="384"/>
        <end position="459"/>
    </location>
</feature>
<dbReference type="EMBL" id="KB203251">
    <property type="protein sequence ID" value="ESO85811.1"/>
    <property type="molecule type" value="Genomic_DNA"/>
</dbReference>
<dbReference type="Proteomes" id="UP000030746">
    <property type="component" value="Unassembled WGS sequence"/>
</dbReference>
<dbReference type="GO" id="GO:0006334">
    <property type="term" value="P:nucleosome assembly"/>
    <property type="evidence" value="ECO:0007669"/>
    <property type="project" value="InterPro"/>
</dbReference>
<dbReference type="InterPro" id="IPR005818">
    <property type="entry name" value="Histone_H1/H5_H15"/>
</dbReference>
<feature type="compositionally biased region" description="Basic residues" evidence="1">
    <location>
        <begin position="496"/>
        <end position="509"/>
    </location>
</feature>
<evidence type="ECO:0000259" key="2">
    <source>
        <dbReference type="PROSITE" id="PS51504"/>
    </source>
</evidence>
<feature type="compositionally biased region" description="Acidic residues" evidence="1">
    <location>
        <begin position="654"/>
        <end position="664"/>
    </location>
</feature>
<name>V3ZXU5_LOTGI</name>
<proteinExistence type="predicted"/>
<protein>
    <recommendedName>
        <fullName evidence="2">H15 domain-containing protein</fullName>
    </recommendedName>
</protein>
<accession>V3ZXU5</accession>
<dbReference type="HOGENOM" id="CLU_406693_0_0_1"/>
<feature type="compositionally biased region" description="Basic and acidic residues" evidence="1">
    <location>
        <begin position="512"/>
        <end position="522"/>
    </location>
</feature>
<dbReference type="GO" id="GO:0003677">
    <property type="term" value="F:DNA binding"/>
    <property type="evidence" value="ECO:0007669"/>
    <property type="project" value="InterPro"/>
</dbReference>
<evidence type="ECO:0000256" key="1">
    <source>
        <dbReference type="SAM" id="MobiDB-lite"/>
    </source>
</evidence>
<keyword evidence="4" id="KW-1185">Reference proteome</keyword>
<reference evidence="3 4" key="1">
    <citation type="journal article" date="2013" name="Nature">
        <title>Insights into bilaterian evolution from three spiralian genomes.</title>
        <authorList>
            <person name="Simakov O."/>
            <person name="Marletaz F."/>
            <person name="Cho S.J."/>
            <person name="Edsinger-Gonzales E."/>
            <person name="Havlak P."/>
            <person name="Hellsten U."/>
            <person name="Kuo D.H."/>
            <person name="Larsson T."/>
            <person name="Lv J."/>
            <person name="Arendt D."/>
            <person name="Savage R."/>
            <person name="Osoegawa K."/>
            <person name="de Jong P."/>
            <person name="Grimwood J."/>
            <person name="Chapman J.A."/>
            <person name="Shapiro H."/>
            <person name="Aerts A."/>
            <person name="Otillar R.P."/>
            <person name="Terry A.Y."/>
            <person name="Boore J.L."/>
            <person name="Grigoriev I.V."/>
            <person name="Lindberg D.R."/>
            <person name="Seaver E.C."/>
            <person name="Weisblat D.A."/>
            <person name="Putnam N.H."/>
            <person name="Rokhsar D.S."/>
        </authorList>
    </citation>
    <scope>NUCLEOTIDE SEQUENCE [LARGE SCALE GENOMIC DNA]</scope>
</reference>
<gene>
    <name evidence="3" type="ORF">LOTGIDRAFT_235765</name>
</gene>
<dbReference type="SUPFAM" id="SSF46785">
    <property type="entry name" value="Winged helix' DNA-binding domain"/>
    <property type="match status" value="1"/>
</dbReference>
<dbReference type="OMA" id="VACHEPK"/>
<evidence type="ECO:0000313" key="4">
    <source>
        <dbReference type="Proteomes" id="UP000030746"/>
    </source>
</evidence>
<dbReference type="RefSeq" id="XP_009063542.1">
    <property type="nucleotide sequence ID" value="XM_009065294.1"/>
</dbReference>
<dbReference type="SMART" id="SM00526">
    <property type="entry name" value="H15"/>
    <property type="match status" value="1"/>
</dbReference>
<feature type="region of interest" description="Disordered" evidence="1">
    <location>
        <begin position="16"/>
        <end position="37"/>
    </location>
</feature>
<dbReference type="GeneID" id="20249956"/>
<feature type="compositionally biased region" description="Basic residues" evidence="1">
    <location>
        <begin position="533"/>
        <end position="546"/>
    </location>
</feature>
<dbReference type="Gene3D" id="1.10.10.10">
    <property type="entry name" value="Winged helix-like DNA-binding domain superfamily/Winged helix DNA-binding domain"/>
    <property type="match status" value="1"/>
</dbReference>
<dbReference type="KEGG" id="lgi:LOTGIDRAFT_235765"/>
<dbReference type="GO" id="GO:0000786">
    <property type="term" value="C:nucleosome"/>
    <property type="evidence" value="ECO:0007669"/>
    <property type="project" value="InterPro"/>
</dbReference>
<feature type="region of interest" description="Disordered" evidence="1">
    <location>
        <begin position="491"/>
        <end position="676"/>
    </location>
</feature>
<sequence length="676" mass="76331">MPTIKLKKATADYIAEKEREKEKDSKTKEKSKPAERSYKTELKKLDGEVLFEKRKRVLPVAEQTLHDWIDGHLESKSGVRLTLPRLYEFYGTSCLEDSKPVLDLDDFSKALKDKFGKEFAFKATSPLKDLVKEIKIDSIKKVKHEAGKKRMIEVIQEVLIGLGNPNAGVRFQRLLSAVAEKHPGLSIGLRPNALLRHIDNDFYQKKVSLVKGVGKCGYYRVPGHEETIIGDDEKENEDGKTVENGEDEGETPSKRGRKKKTKPEGTEEDNDEKKEGEGTDDKDGEKKKKKKKSGGFVCKPIDPSDIDHINPRHIEDTFPLAITYSSEPKSSTFARMKKYVERYYPEVDIERSLRPALEKGLKLGIWEHVNSNYLLNIEEFDPNLKDSVDDVICAAIIATTEPKVASARAIKQYVQDYHAEFNIDSHPNKFKFALEKGVQKTIIRQVSGLGATGSYQLMIPFTPSPALLAGDEDKAEIETILASDRYEENYVVRPTKSGRNKSPVKRTPSKGRNTDTKKTEKKLAKKMAAGIVKKVKKAPKGKKRGRKSIESEDDDEEEEEEEEEVPKKPTPAKKAKTSPRKSPAKSPARSLAKSPVKAKGRRSRTTEAEVDVEETRPLKKRNRNTPKRNDRGIVEKSSRTSRGKSLSSYKEAVESDVDESDAEREEPVKKRSKSRR</sequence>
<dbReference type="InterPro" id="IPR036390">
    <property type="entry name" value="WH_DNA-bd_sf"/>
</dbReference>
<organism evidence="3 4">
    <name type="scientific">Lottia gigantea</name>
    <name type="common">Giant owl limpet</name>
    <dbReference type="NCBI Taxonomy" id="225164"/>
    <lineage>
        <taxon>Eukaryota</taxon>
        <taxon>Metazoa</taxon>
        <taxon>Spiralia</taxon>
        <taxon>Lophotrochozoa</taxon>
        <taxon>Mollusca</taxon>
        <taxon>Gastropoda</taxon>
        <taxon>Patellogastropoda</taxon>
        <taxon>Lottioidea</taxon>
        <taxon>Lottiidae</taxon>
        <taxon>Lottia</taxon>
    </lineage>
</organism>
<feature type="compositionally biased region" description="Basic residues" evidence="1">
    <location>
        <begin position="570"/>
        <end position="583"/>
    </location>
</feature>
<dbReference type="CTD" id="20249956"/>
<evidence type="ECO:0000313" key="3">
    <source>
        <dbReference type="EMBL" id="ESO85811.1"/>
    </source>
</evidence>